<dbReference type="RefSeq" id="XP_009497561.1">
    <property type="nucleotide sequence ID" value="XM_009499286.1"/>
</dbReference>
<dbReference type="Proteomes" id="UP000030693">
    <property type="component" value="Unassembled WGS sequence"/>
</dbReference>
<dbReference type="EMBL" id="KB932211">
    <property type="protein sequence ID" value="KCV67994.1"/>
    <property type="molecule type" value="Genomic_DNA"/>
</dbReference>
<dbReference type="GeneID" id="20530186"/>
<evidence type="ECO:0000313" key="2">
    <source>
        <dbReference type="EMBL" id="KCV67994.1"/>
    </source>
</evidence>
<proteinExistence type="predicted"/>
<protein>
    <submittedName>
        <fullName evidence="2">Uncharacterized protein</fullName>
    </submittedName>
</protein>
<accession>A0A058Z166</accession>
<evidence type="ECO:0000313" key="3">
    <source>
        <dbReference type="Proteomes" id="UP000030693"/>
    </source>
</evidence>
<reference evidence="2" key="1">
    <citation type="submission" date="2013-04" db="EMBL/GenBank/DDBJ databases">
        <title>The Genome Sequence of Fonticula alba ATCC 38817.</title>
        <authorList>
            <consortium name="The Broad Institute Genomics Platform"/>
            <person name="Russ C."/>
            <person name="Cuomo C."/>
            <person name="Burger G."/>
            <person name="Gray M.W."/>
            <person name="Holland P.W.H."/>
            <person name="King N."/>
            <person name="Lang F.B.F."/>
            <person name="Roger A.J."/>
            <person name="Ruiz-Trillo I."/>
            <person name="Brown M."/>
            <person name="Walker B."/>
            <person name="Young S."/>
            <person name="Zeng Q."/>
            <person name="Gargeya S."/>
            <person name="Fitzgerald M."/>
            <person name="Haas B."/>
            <person name="Abouelleil A."/>
            <person name="Allen A.W."/>
            <person name="Alvarado L."/>
            <person name="Arachchi H.M."/>
            <person name="Berlin A.M."/>
            <person name="Chapman S.B."/>
            <person name="Gainer-Dewar J."/>
            <person name="Goldberg J."/>
            <person name="Griggs A."/>
            <person name="Gujja S."/>
            <person name="Hansen M."/>
            <person name="Howarth C."/>
            <person name="Imamovic A."/>
            <person name="Ireland A."/>
            <person name="Larimer J."/>
            <person name="McCowan C."/>
            <person name="Murphy C."/>
            <person name="Pearson M."/>
            <person name="Poon T.W."/>
            <person name="Priest M."/>
            <person name="Roberts A."/>
            <person name="Saif S."/>
            <person name="Shea T."/>
            <person name="Sisk P."/>
            <person name="Sykes S."/>
            <person name="Wortman J."/>
            <person name="Nusbaum C."/>
            <person name="Birren B."/>
        </authorList>
    </citation>
    <scope>NUCLEOTIDE SEQUENCE [LARGE SCALE GENOMIC DNA]</scope>
    <source>
        <strain evidence="2">ATCC 38817</strain>
    </source>
</reference>
<feature type="region of interest" description="Disordered" evidence="1">
    <location>
        <begin position="24"/>
        <end position="71"/>
    </location>
</feature>
<keyword evidence="3" id="KW-1185">Reference proteome</keyword>
<evidence type="ECO:0000256" key="1">
    <source>
        <dbReference type="SAM" id="MobiDB-lite"/>
    </source>
</evidence>
<name>A0A058Z166_FONAL</name>
<dbReference type="AlphaFoldDB" id="A0A058Z166"/>
<sequence>MADISKMTSEPVAAASMASNQVDYADDFDEVEDPSHLIEWSDGETGGPDDEDHGAEAGGPDDMHAGLTSPERTPDRYLPLFAAKYFPVPFCQMASFAAAGTAGVTSEADFMKYQAWAREFATGGPAGDQAPGAAGQLDVVAFIQQYVAASPRVTLSVEIPLPAEGGPKPGCHFCHGCIPAGTDIMQDIRPGHTRFPITVIIPLELEPAYRAAEAEVADMFATFSAPRHQVVSASGRTLFDKIVLPCFNDMAVGLVLERALASPDLRRESAARKAAFFEAFCAGAPPATGAPKAGSR</sequence>
<gene>
    <name evidence="2" type="ORF">H696_05461</name>
</gene>
<organism evidence="2">
    <name type="scientific">Fonticula alba</name>
    <name type="common">Slime mold</name>
    <dbReference type="NCBI Taxonomy" id="691883"/>
    <lineage>
        <taxon>Eukaryota</taxon>
        <taxon>Rotosphaerida</taxon>
        <taxon>Fonticulaceae</taxon>
        <taxon>Fonticula</taxon>
    </lineage>
</organism>